<evidence type="ECO:0000313" key="2">
    <source>
        <dbReference type="EMBL" id="KZV87994.1"/>
    </source>
</evidence>
<sequence length="154" mass="16339">MSTRTARPILRNAPSSASSVSSSSSATHAARRVHFPPPPSLMSIHPALPASAYDRSAIVVQANPCALPPRGSRVYALPEPHPSKRVQTPYARQTNPFDDAQEDEPTTDESDATPTPTPISSSLAAKRVVASSKPSRPPASFFSPYADMACLNGF</sequence>
<organism evidence="2 3">
    <name type="scientific">Exidia glandulosa HHB12029</name>
    <dbReference type="NCBI Taxonomy" id="1314781"/>
    <lineage>
        <taxon>Eukaryota</taxon>
        <taxon>Fungi</taxon>
        <taxon>Dikarya</taxon>
        <taxon>Basidiomycota</taxon>
        <taxon>Agaricomycotina</taxon>
        <taxon>Agaricomycetes</taxon>
        <taxon>Auriculariales</taxon>
        <taxon>Exidiaceae</taxon>
        <taxon>Exidia</taxon>
    </lineage>
</organism>
<feature type="compositionally biased region" description="Polar residues" evidence="1">
    <location>
        <begin position="112"/>
        <end position="123"/>
    </location>
</feature>
<feature type="compositionally biased region" description="Acidic residues" evidence="1">
    <location>
        <begin position="99"/>
        <end position="111"/>
    </location>
</feature>
<evidence type="ECO:0000313" key="3">
    <source>
        <dbReference type="Proteomes" id="UP000077266"/>
    </source>
</evidence>
<reference evidence="2 3" key="1">
    <citation type="journal article" date="2016" name="Mol. Biol. Evol.">
        <title>Comparative Genomics of Early-Diverging Mushroom-Forming Fungi Provides Insights into the Origins of Lignocellulose Decay Capabilities.</title>
        <authorList>
            <person name="Nagy L.G."/>
            <person name="Riley R."/>
            <person name="Tritt A."/>
            <person name="Adam C."/>
            <person name="Daum C."/>
            <person name="Floudas D."/>
            <person name="Sun H."/>
            <person name="Yadav J.S."/>
            <person name="Pangilinan J."/>
            <person name="Larsson K.H."/>
            <person name="Matsuura K."/>
            <person name="Barry K."/>
            <person name="Labutti K."/>
            <person name="Kuo R."/>
            <person name="Ohm R.A."/>
            <person name="Bhattacharya S.S."/>
            <person name="Shirouzu T."/>
            <person name="Yoshinaga Y."/>
            <person name="Martin F.M."/>
            <person name="Grigoriev I.V."/>
            <person name="Hibbett D.S."/>
        </authorList>
    </citation>
    <scope>NUCLEOTIDE SEQUENCE [LARGE SCALE GENOMIC DNA]</scope>
    <source>
        <strain evidence="2 3">HHB12029</strain>
    </source>
</reference>
<gene>
    <name evidence="2" type="ORF">EXIGLDRAFT_839577</name>
</gene>
<name>A0A165EYS9_EXIGL</name>
<feature type="compositionally biased region" description="Low complexity" evidence="1">
    <location>
        <begin position="13"/>
        <end position="28"/>
    </location>
</feature>
<dbReference type="OrthoDB" id="3204502at2759"/>
<proteinExistence type="predicted"/>
<dbReference type="InParanoid" id="A0A165EYS9"/>
<feature type="region of interest" description="Disordered" evidence="1">
    <location>
        <begin position="66"/>
        <end position="140"/>
    </location>
</feature>
<feature type="region of interest" description="Disordered" evidence="1">
    <location>
        <begin position="1"/>
        <end position="46"/>
    </location>
</feature>
<protein>
    <submittedName>
        <fullName evidence="2">Uncharacterized protein</fullName>
    </submittedName>
</protein>
<dbReference type="AlphaFoldDB" id="A0A165EYS9"/>
<dbReference type="EMBL" id="KV426110">
    <property type="protein sequence ID" value="KZV87994.1"/>
    <property type="molecule type" value="Genomic_DNA"/>
</dbReference>
<evidence type="ECO:0000256" key="1">
    <source>
        <dbReference type="SAM" id="MobiDB-lite"/>
    </source>
</evidence>
<keyword evidence="3" id="KW-1185">Reference proteome</keyword>
<accession>A0A165EYS9</accession>
<dbReference type="Proteomes" id="UP000077266">
    <property type="component" value="Unassembled WGS sequence"/>
</dbReference>